<name>A0ABP6JDR0_9ACTN</name>
<organism evidence="1 2">
    <name type="scientific">Streptomyces enissocaesilis</name>
    <dbReference type="NCBI Taxonomy" id="332589"/>
    <lineage>
        <taxon>Bacteria</taxon>
        <taxon>Bacillati</taxon>
        <taxon>Actinomycetota</taxon>
        <taxon>Actinomycetes</taxon>
        <taxon>Kitasatosporales</taxon>
        <taxon>Streptomycetaceae</taxon>
        <taxon>Streptomyces</taxon>
        <taxon>Streptomyces rochei group</taxon>
    </lineage>
</organism>
<protein>
    <submittedName>
        <fullName evidence="1">Uncharacterized protein</fullName>
    </submittedName>
</protein>
<accession>A0ABP6JDR0</accession>
<dbReference type="Proteomes" id="UP001500403">
    <property type="component" value="Unassembled WGS sequence"/>
</dbReference>
<evidence type="ECO:0000313" key="2">
    <source>
        <dbReference type="Proteomes" id="UP001500403"/>
    </source>
</evidence>
<comment type="caution">
    <text evidence="1">The sequence shown here is derived from an EMBL/GenBank/DDBJ whole genome shotgun (WGS) entry which is preliminary data.</text>
</comment>
<evidence type="ECO:0000313" key="1">
    <source>
        <dbReference type="EMBL" id="GAA2929896.1"/>
    </source>
</evidence>
<sequence length="138" mass="15752">MPIAVLRAETFYLPPPTQPRNAWDQVPAAERVFRWIEYRLQRRVVPPEATVDQTYFARINGNRWLTDCICGSAQVISPTDPRYACTECGWGWCAVTFPADVAAVEASLLELAPHLRHWWNELDPLNPVQPEPPAEEPQ</sequence>
<keyword evidence="2" id="KW-1185">Reference proteome</keyword>
<dbReference type="EMBL" id="BAAAUD010000013">
    <property type="protein sequence ID" value="GAA2929896.1"/>
    <property type="molecule type" value="Genomic_DNA"/>
</dbReference>
<proteinExistence type="predicted"/>
<reference evidence="2" key="1">
    <citation type="journal article" date="2019" name="Int. J. Syst. Evol. Microbiol.">
        <title>The Global Catalogue of Microorganisms (GCM) 10K type strain sequencing project: providing services to taxonomists for standard genome sequencing and annotation.</title>
        <authorList>
            <consortium name="The Broad Institute Genomics Platform"/>
            <consortium name="The Broad Institute Genome Sequencing Center for Infectious Disease"/>
            <person name="Wu L."/>
            <person name="Ma J."/>
        </authorList>
    </citation>
    <scope>NUCLEOTIDE SEQUENCE [LARGE SCALE GENOMIC DNA]</scope>
    <source>
        <strain evidence="2">JCM 9088</strain>
    </source>
</reference>
<gene>
    <name evidence="1" type="ORF">GCM10010446_13140</name>
</gene>
<dbReference type="RefSeq" id="WP_344492070.1">
    <property type="nucleotide sequence ID" value="NZ_BAAAUD010000013.1"/>
</dbReference>